<dbReference type="PANTHER" id="PTHR43133">
    <property type="entry name" value="RNA POLYMERASE ECF-TYPE SIGMA FACTO"/>
    <property type="match status" value="1"/>
</dbReference>
<dbReference type="Pfam" id="PF08281">
    <property type="entry name" value="Sigma70_r4_2"/>
    <property type="match status" value="1"/>
</dbReference>
<dbReference type="InterPro" id="IPR013249">
    <property type="entry name" value="RNA_pol_sigma70_r4_t2"/>
</dbReference>
<dbReference type="AlphaFoldDB" id="A0A1G9LHC4"/>
<keyword evidence="4" id="KW-0804">Transcription</keyword>
<keyword evidence="3" id="KW-0731">Sigma factor</keyword>
<dbReference type="NCBIfam" id="TIGR02937">
    <property type="entry name" value="sigma70-ECF"/>
    <property type="match status" value="1"/>
</dbReference>
<dbReference type="InterPro" id="IPR039425">
    <property type="entry name" value="RNA_pol_sigma-70-like"/>
</dbReference>
<evidence type="ECO:0000259" key="5">
    <source>
        <dbReference type="Pfam" id="PF04542"/>
    </source>
</evidence>
<gene>
    <name evidence="7" type="ORF">SAMN04488090_1405</name>
</gene>
<dbReference type="SUPFAM" id="SSF88659">
    <property type="entry name" value="Sigma3 and sigma4 domains of RNA polymerase sigma factors"/>
    <property type="match status" value="1"/>
</dbReference>
<dbReference type="Gene3D" id="1.10.10.10">
    <property type="entry name" value="Winged helix-like DNA-binding domain superfamily/Winged helix DNA-binding domain"/>
    <property type="match status" value="1"/>
</dbReference>
<reference evidence="7 8" key="1">
    <citation type="submission" date="2016-10" db="EMBL/GenBank/DDBJ databases">
        <authorList>
            <person name="de Groot N.N."/>
        </authorList>
    </citation>
    <scope>NUCLEOTIDE SEQUENCE [LARGE SCALE GENOMIC DNA]</scope>
    <source>
        <strain evidence="7 8">DSM 21668</strain>
    </source>
</reference>
<feature type="domain" description="RNA polymerase sigma factor 70 region 4 type 2" evidence="6">
    <location>
        <begin position="117"/>
        <end position="168"/>
    </location>
</feature>
<evidence type="ECO:0000313" key="8">
    <source>
        <dbReference type="Proteomes" id="UP000198901"/>
    </source>
</evidence>
<dbReference type="STRING" id="563176.SAMN04488090_1405"/>
<evidence type="ECO:0000259" key="6">
    <source>
        <dbReference type="Pfam" id="PF08281"/>
    </source>
</evidence>
<dbReference type="InterPro" id="IPR014284">
    <property type="entry name" value="RNA_pol_sigma-70_dom"/>
</dbReference>
<dbReference type="RefSeq" id="WP_093199514.1">
    <property type="nucleotide sequence ID" value="NZ_FNGS01000002.1"/>
</dbReference>
<dbReference type="OrthoDB" id="9150024at2"/>
<dbReference type="InterPro" id="IPR007627">
    <property type="entry name" value="RNA_pol_sigma70_r2"/>
</dbReference>
<evidence type="ECO:0000256" key="1">
    <source>
        <dbReference type="ARBA" id="ARBA00010641"/>
    </source>
</evidence>
<accession>A0A1G9LHC4</accession>
<organism evidence="7 8">
    <name type="scientific">Siphonobacter aquaeclarae</name>
    <dbReference type="NCBI Taxonomy" id="563176"/>
    <lineage>
        <taxon>Bacteria</taxon>
        <taxon>Pseudomonadati</taxon>
        <taxon>Bacteroidota</taxon>
        <taxon>Cytophagia</taxon>
        <taxon>Cytophagales</taxon>
        <taxon>Cytophagaceae</taxon>
        <taxon>Siphonobacter</taxon>
    </lineage>
</organism>
<dbReference type="Pfam" id="PF04542">
    <property type="entry name" value="Sigma70_r2"/>
    <property type="match status" value="1"/>
</dbReference>
<dbReference type="InterPro" id="IPR036388">
    <property type="entry name" value="WH-like_DNA-bd_sf"/>
</dbReference>
<name>A0A1G9LHC4_9BACT</name>
<dbReference type="EMBL" id="FNGS01000002">
    <property type="protein sequence ID" value="SDL60925.1"/>
    <property type="molecule type" value="Genomic_DNA"/>
</dbReference>
<evidence type="ECO:0000256" key="2">
    <source>
        <dbReference type="ARBA" id="ARBA00023015"/>
    </source>
</evidence>
<dbReference type="PANTHER" id="PTHR43133:SF46">
    <property type="entry name" value="RNA POLYMERASE SIGMA-70 FACTOR ECF SUBFAMILY"/>
    <property type="match status" value="1"/>
</dbReference>
<evidence type="ECO:0000256" key="3">
    <source>
        <dbReference type="ARBA" id="ARBA00023082"/>
    </source>
</evidence>
<dbReference type="GO" id="GO:0003677">
    <property type="term" value="F:DNA binding"/>
    <property type="evidence" value="ECO:0007669"/>
    <property type="project" value="InterPro"/>
</dbReference>
<dbReference type="GO" id="GO:0016987">
    <property type="term" value="F:sigma factor activity"/>
    <property type="evidence" value="ECO:0007669"/>
    <property type="project" value="UniProtKB-KW"/>
</dbReference>
<keyword evidence="8" id="KW-1185">Reference proteome</keyword>
<evidence type="ECO:0000313" key="7">
    <source>
        <dbReference type="EMBL" id="SDL60925.1"/>
    </source>
</evidence>
<dbReference type="Gene3D" id="1.10.1740.10">
    <property type="match status" value="1"/>
</dbReference>
<dbReference type="InterPro" id="IPR013325">
    <property type="entry name" value="RNA_pol_sigma_r2"/>
</dbReference>
<dbReference type="SUPFAM" id="SSF88946">
    <property type="entry name" value="Sigma2 domain of RNA polymerase sigma factors"/>
    <property type="match status" value="1"/>
</dbReference>
<proteinExistence type="inferred from homology"/>
<comment type="similarity">
    <text evidence="1">Belongs to the sigma-70 factor family. ECF subfamily.</text>
</comment>
<dbReference type="InterPro" id="IPR013324">
    <property type="entry name" value="RNA_pol_sigma_r3/r4-like"/>
</dbReference>
<protein>
    <submittedName>
        <fullName evidence="7">RNA polymerase sigma-70 factor, ECF subfamily</fullName>
    </submittedName>
</protein>
<dbReference type="GO" id="GO:0006352">
    <property type="term" value="P:DNA-templated transcription initiation"/>
    <property type="evidence" value="ECO:0007669"/>
    <property type="project" value="InterPro"/>
</dbReference>
<feature type="domain" description="RNA polymerase sigma-70 region 2" evidence="5">
    <location>
        <begin position="22"/>
        <end position="86"/>
    </location>
</feature>
<evidence type="ECO:0000256" key="4">
    <source>
        <dbReference type="ARBA" id="ARBA00023163"/>
    </source>
</evidence>
<keyword evidence="2" id="KW-0805">Transcription regulation</keyword>
<sequence>MVEEEVIWQHFREGDRQAFARLYERYFPILYGYGFRLSGDEEVVKDAIQTLFVELWKSRAGLSTTSSVKFYLFRVLRRKIHEQTRRVTLALPEDYHLEFDYSPETDMIQRERLSLRREKLEQALRQLHPRQKEALSLLYLEGLSYPEIAGIMDIKVRTVYNLVHTALQVLRTTMPAALRLLALLSLNRW</sequence>
<dbReference type="Proteomes" id="UP000198901">
    <property type="component" value="Unassembled WGS sequence"/>
</dbReference>
<dbReference type="CDD" id="cd06171">
    <property type="entry name" value="Sigma70_r4"/>
    <property type="match status" value="1"/>
</dbReference>